<proteinExistence type="predicted"/>
<dbReference type="InterPro" id="IPR045502">
    <property type="entry name" value="DUF6489"/>
</dbReference>
<organism evidence="1 2">
    <name type="scientific">Pararhodospirillum oryzae</name>
    <dbReference type="NCBI Taxonomy" id="478448"/>
    <lineage>
        <taxon>Bacteria</taxon>
        <taxon>Pseudomonadati</taxon>
        <taxon>Pseudomonadota</taxon>
        <taxon>Alphaproteobacteria</taxon>
        <taxon>Rhodospirillales</taxon>
        <taxon>Rhodospirillaceae</taxon>
        <taxon>Pararhodospirillum</taxon>
    </lineage>
</organism>
<dbReference type="Proteomes" id="UP000321567">
    <property type="component" value="Unassembled WGS sequence"/>
</dbReference>
<evidence type="ECO:0000313" key="1">
    <source>
        <dbReference type="EMBL" id="GEO80043.1"/>
    </source>
</evidence>
<reference evidence="1 2" key="1">
    <citation type="submission" date="2019-07" db="EMBL/GenBank/DDBJ databases">
        <title>Whole genome shotgun sequence of Rhodospirillum oryzae NBRC 107573.</title>
        <authorList>
            <person name="Hosoyama A."/>
            <person name="Uohara A."/>
            <person name="Ohji S."/>
            <person name="Ichikawa N."/>
        </authorList>
    </citation>
    <scope>NUCLEOTIDE SEQUENCE [LARGE SCALE GENOMIC DNA]</scope>
    <source>
        <strain evidence="1 2">NBRC 107573</strain>
    </source>
</reference>
<comment type="caution">
    <text evidence="1">The sequence shown here is derived from an EMBL/GenBank/DDBJ whole genome shotgun (WGS) entry which is preliminary data.</text>
</comment>
<evidence type="ECO:0000313" key="2">
    <source>
        <dbReference type="Proteomes" id="UP000321567"/>
    </source>
</evidence>
<dbReference type="AlphaFoldDB" id="A0A512H3P2"/>
<gene>
    <name evidence="1" type="ORF">ROR02_01740</name>
</gene>
<accession>A0A512H3P2</accession>
<sequence>MKITVNVECTPEEARAFFGLPNVAPLQDALLEQMKERMAASLNAMEPETLMRSWLPMQVQNLGAMQDFFWSQMAKAATGGSGRGSGGSEG</sequence>
<name>A0A512H3P2_9PROT</name>
<evidence type="ECO:0008006" key="3">
    <source>
        <dbReference type="Google" id="ProtNLM"/>
    </source>
</evidence>
<dbReference type="OrthoDB" id="5740990at2"/>
<dbReference type="Pfam" id="PF20099">
    <property type="entry name" value="DUF6489"/>
    <property type="match status" value="1"/>
</dbReference>
<dbReference type="EMBL" id="BJZO01000003">
    <property type="protein sequence ID" value="GEO80043.1"/>
    <property type="molecule type" value="Genomic_DNA"/>
</dbReference>
<keyword evidence="2" id="KW-1185">Reference proteome</keyword>
<dbReference type="RefSeq" id="WP_147162114.1">
    <property type="nucleotide sequence ID" value="NZ_BJZO01000003.1"/>
</dbReference>
<protein>
    <recommendedName>
        <fullName evidence="3">Ribosomal protein S1</fullName>
    </recommendedName>
</protein>